<feature type="domain" description="MADF" evidence="1">
    <location>
        <begin position="23"/>
        <end position="87"/>
    </location>
</feature>
<organism evidence="2 3">
    <name type="scientific">Anopheles coluzzii</name>
    <name type="common">African malaria mosquito</name>
    <dbReference type="NCBI Taxonomy" id="1518534"/>
    <lineage>
        <taxon>Eukaryota</taxon>
        <taxon>Metazoa</taxon>
        <taxon>Ecdysozoa</taxon>
        <taxon>Arthropoda</taxon>
        <taxon>Hexapoda</taxon>
        <taxon>Insecta</taxon>
        <taxon>Pterygota</taxon>
        <taxon>Neoptera</taxon>
        <taxon>Endopterygota</taxon>
        <taxon>Diptera</taxon>
        <taxon>Nematocera</taxon>
        <taxon>Culicoidea</taxon>
        <taxon>Culicidae</taxon>
        <taxon>Anophelinae</taxon>
        <taxon>Anopheles</taxon>
    </lineage>
</organism>
<dbReference type="PROSITE" id="PS51029">
    <property type="entry name" value="MADF"/>
    <property type="match status" value="1"/>
</dbReference>
<protein>
    <submittedName>
        <fullName evidence="2">MADF domain-containing protein</fullName>
    </submittedName>
</protein>
<sequence>MEGAKTAQKSNKNPIQDEEKVIELINLVKTYPCIWLDTDRQYKNNEIRHQAWQQIASVLEEDPQCVHAKWRNLMNSYRRTKKEFVVS</sequence>
<keyword evidence="3" id="KW-1185">Reference proteome</keyword>
<dbReference type="SMART" id="SM00595">
    <property type="entry name" value="MADF"/>
    <property type="match status" value="1"/>
</dbReference>
<dbReference type="GO" id="GO:0006357">
    <property type="term" value="P:regulation of transcription by RNA polymerase II"/>
    <property type="evidence" value="ECO:0007669"/>
    <property type="project" value="TreeGrafter"/>
</dbReference>
<evidence type="ECO:0000259" key="1">
    <source>
        <dbReference type="PROSITE" id="PS51029"/>
    </source>
</evidence>
<dbReference type="InterPro" id="IPR006578">
    <property type="entry name" value="MADF-dom"/>
</dbReference>
<dbReference type="Pfam" id="PF10545">
    <property type="entry name" value="MADF_DNA_bdg"/>
    <property type="match status" value="1"/>
</dbReference>
<evidence type="ECO:0000313" key="3">
    <source>
        <dbReference type="Proteomes" id="UP001105220"/>
    </source>
</evidence>
<dbReference type="GO" id="GO:0005667">
    <property type="term" value="C:transcription regulator complex"/>
    <property type="evidence" value="ECO:0007669"/>
    <property type="project" value="TreeGrafter"/>
</dbReference>
<dbReference type="EnsemblMetazoa" id="ACON030646-RA">
    <property type="protein sequence ID" value="ACON030646-PA"/>
    <property type="gene ID" value="ACON030646"/>
</dbReference>
<dbReference type="InterPro" id="IPR039353">
    <property type="entry name" value="TF_Adf1"/>
</dbReference>
<reference evidence="2" key="1">
    <citation type="submission" date="2023-03" db="UniProtKB">
        <authorList>
            <consortium name="EnsemblMetazoa"/>
        </authorList>
    </citation>
    <scope>IDENTIFICATION</scope>
    <source>
        <strain evidence="2">Ngousso</strain>
    </source>
</reference>
<dbReference type="AlphaFoldDB" id="A0A9I3BD10"/>
<name>A0A9I3BD10_ANOCL</name>
<accession>A0A9I3BD10</accession>
<dbReference type="PANTHER" id="PTHR12243:SF67">
    <property type="entry name" value="COREPRESSOR OF PANGOLIN, ISOFORM A-RELATED"/>
    <property type="match status" value="1"/>
</dbReference>
<dbReference type="PANTHER" id="PTHR12243">
    <property type="entry name" value="MADF DOMAIN TRANSCRIPTION FACTOR"/>
    <property type="match status" value="1"/>
</dbReference>
<evidence type="ECO:0000313" key="2">
    <source>
        <dbReference type="EnsemblMetazoa" id="ACON030646-PA"/>
    </source>
</evidence>
<proteinExistence type="predicted"/>
<dbReference type="GO" id="GO:0005634">
    <property type="term" value="C:nucleus"/>
    <property type="evidence" value="ECO:0007669"/>
    <property type="project" value="TreeGrafter"/>
</dbReference>
<dbReference type="Proteomes" id="UP001105220">
    <property type="component" value="Unplaced"/>
</dbReference>